<comment type="caution">
    <text evidence="1">The sequence shown here is derived from an EMBL/GenBank/DDBJ whole genome shotgun (WGS) entry which is preliminary data.</text>
</comment>
<name>A0ABR2L9Z8_9EUKA</name>
<dbReference type="Proteomes" id="UP001470230">
    <property type="component" value="Unassembled WGS sequence"/>
</dbReference>
<evidence type="ECO:0008006" key="3">
    <source>
        <dbReference type="Google" id="ProtNLM"/>
    </source>
</evidence>
<accession>A0ABR2L9Z8</accession>
<dbReference type="InterPro" id="IPR032675">
    <property type="entry name" value="LRR_dom_sf"/>
</dbReference>
<dbReference type="InterPro" id="IPR026906">
    <property type="entry name" value="LRR_5"/>
</dbReference>
<organism evidence="1 2">
    <name type="scientific">Tritrichomonas musculus</name>
    <dbReference type="NCBI Taxonomy" id="1915356"/>
    <lineage>
        <taxon>Eukaryota</taxon>
        <taxon>Metamonada</taxon>
        <taxon>Parabasalia</taxon>
        <taxon>Tritrichomonadida</taxon>
        <taxon>Tritrichomonadidae</taxon>
        <taxon>Tritrichomonas</taxon>
    </lineage>
</organism>
<dbReference type="EMBL" id="JAPFFF010000001">
    <property type="protein sequence ID" value="KAK8900157.1"/>
    <property type="molecule type" value="Genomic_DNA"/>
</dbReference>
<gene>
    <name evidence="1" type="ORF">M9Y10_002480</name>
</gene>
<keyword evidence="2" id="KW-1185">Reference proteome</keyword>
<dbReference type="Gene3D" id="3.80.10.10">
    <property type="entry name" value="Ribonuclease Inhibitor"/>
    <property type="match status" value="2"/>
</dbReference>
<reference evidence="1 2" key="1">
    <citation type="submission" date="2024-04" db="EMBL/GenBank/DDBJ databases">
        <title>Tritrichomonas musculus Genome.</title>
        <authorList>
            <person name="Alves-Ferreira E."/>
            <person name="Grigg M."/>
            <person name="Lorenzi H."/>
            <person name="Galac M."/>
        </authorList>
    </citation>
    <scope>NUCLEOTIDE SEQUENCE [LARGE SCALE GENOMIC DNA]</scope>
    <source>
        <strain evidence="1 2">EAF2021</strain>
    </source>
</reference>
<proteinExistence type="predicted"/>
<protein>
    <recommendedName>
        <fullName evidence="3">Leucine-rich repeat domain-containing protein</fullName>
    </recommendedName>
</protein>
<dbReference type="Pfam" id="PF13306">
    <property type="entry name" value="LRR_5"/>
    <property type="match status" value="1"/>
</dbReference>
<sequence length="97" mass="10604">MTKIMYYAFGKCNCLKKIESPSSVKEIGENIIGGCINIELTANIEVISSILFNHNPSVRNIGNRAFAGCNSLKSIEFSSSELEVGENIFQGINEINS</sequence>
<evidence type="ECO:0000313" key="1">
    <source>
        <dbReference type="EMBL" id="KAK8900157.1"/>
    </source>
</evidence>
<evidence type="ECO:0000313" key="2">
    <source>
        <dbReference type="Proteomes" id="UP001470230"/>
    </source>
</evidence>